<organism evidence="2 3">
    <name type="scientific">Paraburkholderia humisilvae</name>
    <dbReference type="NCBI Taxonomy" id="627669"/>
    <lineage>
        <taxon>Bacteria</taxon>
        <taxon>Pseudomonadati</taxon>
        <taxon>Pseudomonadota</taxon>
        <taxon>Betaproteobacteria</taxon>
        <taxon>Burkholderiales</taxon>
        <taxon>Burkholderiaceae</taxon>
        <taxon>Paraburkholderia</taxon>
    </lineage>
</organism>
<dbReference type="InterPro" id="IPR007069">
    <property type="entry name" value="Transposase_32"/>
</dbReference>
<dbReference type="PANTHER" id="PTHR37023">
    <property type="entry name" value="TRANSPOSASE"/>
    <property type="match status" value="1"/>
</dbReference>
<protein>
    <recommendedName>
        <fullName evidence="1">Transposase IS801/IS1294 domain-containing protein</fullName>
    </recommendedName>
</protein>
<keyword evidence="3" id="KW-1185">Reference proteome</keyword>
<evidence type="ECO:0000313" key="3">
    <source>
        <dbReference type="Proteomes" id="UP000494363"/>
    </source>
</evidence>
<proteinExistence type="predicted"/>
<reference evidence="2 3" key="1">
    <citation type="submission" date="2020-04" db="EMBL/GenBank/DDBJ databases">
        <authorList>
            <person name="De Canck E."/>
        </authorList>
    </citation>
    <scope>NUCLEOTIDE SEQUENCE [LARGE SCALE GENOMIC DNA]</scope>
    <source>
        <strain evidence="2 3">LMG 29542</strain>
    </source>
</reference>
<dbReference type="GO" id="GO:0006313">
    <property type="term" value="P:DNA transposition"/>
    <property type="evidence" value="ECO:0007669"/>
    <property type="project" value="InterPro"/>
</dbReference>
<sequence length="140" mass="15349">MTLETGDFMRRFLLHVLPCGFHRIRHYGLLANPVRCASLVKVRDLLHVAPQISPSPDDATIETRPVFTCRHCGAPMISSTSSRVAPPPAHHRCAGFRHEHRDSSIHLSNVGAAATRPTSARLRVASRSDAQPHVIIAIAP</sequence>
<dbReference type="PANTHER" id="PTHR37023:SF1">
    <property type="entry name" value="ISSOD25 TRANSPOSASE TNPA_ISSOD25"/>
    <property type="match status" value="1"/>
</dbReference>
<evidence type="ECO:0000259" key="1">
    <source>
        <dbReference type="Pfam" id="PF04986"/>
    </source>
</evidence>
<gene>
    <name evidence="2" type="ORF">LMG29542_08009</name>
</gene>
<feature type="domain" description="Transposase IS801/IS1294" evidence="1">
    <location>
        <begin position="1"/>
        <end position="31"/>
    </location>
</feature>
<name>A0A6J5FA06_9BURK</name>
<accession>A0A6J5FA06</accession>
<dbReference type="Proteomes" id="UP000494363">
    <property type="component" value="Unassembled WGS sequence"/>
</dbReference>
<dbReference type="GO" id="GO:0003677">
    <property type="term" value="F:DNA binding"/>
    <property type="evidence" value="ECO:0007669"/>
    <property type="project" value="InterPro"/>
</dbReference>
<dbReference type="EMBL" id="CADIKH010000141">
    <property type="protein sequence ID" value="CAB3774631.1"/>
    <property type="molecule type" value="Genomic_DNA"/>
</dbReference>
<evidence type="ECO:0000313" key="2">
    <source>
        <dbReference type="EMBL" id="CAB3774631.1"/>
    </source>
</evidence>
<dbReference type="AlphaFoldDB" id="A0A6J5FA06"/>
<dbReference type="Pfam" id="PF04986">
    <property type="entry name" value="Y2_Tnp"/>
    <property type="match status" value="1"/>
</dbReference>
<dbReference type="GO" id="GO:0004803">
    <property type="term" value="F:transposase activity"/>
    <property type="evidence" value="ECO:0007669"/>
    <property type="project" value="InterPro"/>
</dbReference>